<dbReference type="GO" id="GO:0015171">
    <property type="term" value="F:amino acid transmembrane transporter activity"/>
    <property type="evidence" value="ECO:0007669"/>
    <property type="project" value="TreeGrafter"/>
</dbReference>
<evidence type="ECO:0000256" key="3">
    <source>
        <dbReference type="ARBA" id="ARBA00022692"/>
    </source>
</evidence>
<feature type="transmembrane region" description="Helical" evidence="7">
    <location>
        <begin position="110"/>
        <end position="137"/>
    </location>
</feature>
<gene>
    <name evidence="9" type="primary">inda1_0</name>
    <name evidence="9" type="ORF">LOC62_04G005229</name>
</gene>
<feature type="transmembrane region" description="Helical" evidence="7">
    <location>
        <begin position="519"/>
        <end position="538"/>
    </location>
</feature>
<dbReference type="PANTHER" id="PTHR43341">
    <property type="entry name" value="AMINO ACID PERMEASE"/>
    <property type="match status" value="1"/>
</dbReference>
<feature type="transmembrane region" description="Helical" evidence="7">
    <location>
        <begin position="432"/>
        <end position="456"/>
    </location>
</feature>
<dbReference type="AlphaFoldDB" id="A0AAF0YBG2"/>
<keyword evidence="2" id="KW-0813">Transport</keyword>
<dbReference type="PIRSF" id="PIRSF006060">
    <property type="entry name" value="AA_transporter"/>
    <property type="match status" value="1"/>
</dbReference>
<keyword evidence="10" id="KW-1185">Reference proteome</keyword>
<feature type="transmembrane region" description="Helical" evidence="7">
    <location>
        <begin position="84"/>
        <end position="104"/>
    </location>
</feature>
<dbReference type="GO" id="GO:0016020">
    <property type="term" value="C:membrane"/>
    <property type="evidence" value="ECO:0007669"/>
    <property type="project" value="UniProtKB-SubCell"/>
</dbReference>
<dbReference type="InterPro" id="IPR050524">
    <property type="entry name" value="APC_YAT"/>
</dbReference>
<evidence type="ECO:0000256" key="6">
    <source>
        <dbReference type="ARBA" id="ARBA00023136"/>
    </source>
</evidence>
<dbReference type="Pfam" id="PF00324">
    <property type="entry name" value="AA_permease"/>
    <property type="match status" value="1"/>
</dbReference>
<evidence type="ECO:0000313" key="9">
    <source>
        <dbReference type="EMBL" id="WOO81709.1"/>
    </source>
</evidence>
<evidence type="ECO:0000259" key="8">
    <source>
        <dbReference type="Pfam" id="PF00324"/>
    </source>
</evidence>
<sequence>MSDTDKEKGGRFDAPAEVSVHAGEGYYDPSQESTLTRLGLSKESFKRAPGTTRGLVAHGDIPPELQVYDNPNLQQKMRPRHLQMIAVGGAIGTGLFVGSGGALATGGPGAILIAWIIMGVMLINVTQALGEMAILYPVSGGFFTLVSRFLDPSLAFALGWNYVFSWMITLPLELTVAGSTVMYWTTPVPLWAWILIFYFIVFVMVMFGTLGYAETEFWTGCLKLIVIAIFIILAVVCVCGGGPKDGAYGSYIGAKYYHDPGAFAAGFKGFCAVLVTAAFAYAGSELVSFAATETPDPRATMPSAIKNIFWRVIFIYITLILLVGLAIPYDEPLLLEGDGANGSPLVILFRRAKIRGLDHLVNATILISVLAMSMSCIYGGSRPLVALAEMGYAPKFFGNVDKAGRPMWALLAIFIWGPLAFVNVAPDVGTKVFDWLLALSGLCTLFTWLAICVTHLRFRKAWRVQGHSLEELPFKAFGGIYGSWMGIILISLVLIAQFYTAVWPIGPMPKGAAAAEGFFQVFVSFPIVIIFYIVGFLWKRSLPHKAQDIDLDTGRKSWLTAEDMREWRAKRADAPWWKRLYRVLFC</sequence>
<dbReference type="GeneID" id="87808458"/>
<dbReference type="FunFam" id="1.20.1740.10:FF:000001">
    <property type="entry name" value="Amino acid permease"/>
    <property type="match status" value="1"/>
</dbReference>
<dbReference type="PANTHER" id="PTHR43341:SF12">
    <property type="entry name" value="AMINO ACID TRANSPORTER (EUROFUNG)"/>
    <property type="match status" value="1"/>
</dbReference>
<dbReference type="InterPro" id="IPR004841">
    <property type="entry name" value="AA-permease/SLC12A_dom"/>
</dbReference>
<dbReference type="Proteomes" id="UP000827549">
    <property type="component" value="Chromosome 4"/>
</dbReference>
<organism evidence="9 10">
    <name type="scientific">Vanrija pseudolonga</name>
    <dbReference type="NCBI Taxonomy" id="143232"/>
    <lineage>
        <taxon>Eukaryota</taxon>
        <taxon>Fungi</taxon>
        <taxon>Dikarya</taxon>
        <taxon>Basidiomycota</taxon>
        <taxon>Agaricomycotina</taxon>
        <taxon>Tremellomycetes</taxon>
        <taxon>Trichosporonales</taxon>
        <taxon>Trichosporonaceae</taxon>
        <taxon>Vanrija</taxon>
    </lineage>
</organism>
<evidence type="ECO:0000313" key="10">
    <source>
        <dbReference type="Proteomes" id="UP000827549"/>
    </source>
</evidence>
<feature type="transmembrane region" description="Helical" evidence="7">
    <location>
        <begin position="263"/>
        <end position="287"/>
    </location>
</feature>
<keyword evidence="5 7" id="KW-1133">Transmembrane helix</keyword>
<feature type="transmembrane region" description="Helical" evidence="7">
    <location>
        <begin position="308"/>
        <end position="329"/>
    </location>
</feature>
<dbReference type="EMBL" id="CP086717">
    <property type="protein sequence ID" value="WOO81709.1"/>
    <property type="molecule type" value="Genomic_DNA"/>
</dbReference>
<evidence type="ECO:0000256" key="1">
    <source>
        <dbReference type="ARBA" id="ARBA00004141"/>
    </source>
</evidence>
<keyword evidence="6 7" id="KW-0472">Membrane</keyword>
<evidence type="ECO:0000256" key="2">
    <source>
        <dbReference type="ARBA" id="ARBA00022448"/>
    </source>
</evidence>
<feature type="transmembrane region" description="Helical" evidence="7">
    <location>
        <begin position="407"/>
        <end position="426"/>
    </location>
</feature>
<dbReference type="PROSITE" id="PS00218">
    <property type="entry name" value="AMINO_ACID_PERMEASE_1"/>
    <property type="match status" value="1"/>
</dbReference>
<evidence type="ECO:0000256" key="5">
    <source>
        <dbReference type="ARBA" id="ARBA00022989"/>
    </source>
</evidence>
<dbReference type="Gene3D" id="1.20.1740.10">
    <property type="entry name" value="Amino acid/polyamine transporter I"/>
    <property type="match status" value="1"/>
</dbReference>
<feature type="transmembrane region" description="Helical" evidence="7">
    <location>
        <begin position="477"/>
        <end position="499"/>
    </location>
</feature>
<keyword evidence="3 7" id="KW-0812">Transmembrane</keyword>
<feature type="transmembrane region" description="Helical" evidence="7">
    <location>
        <begin position="360"/>
        <end position="380"/>
    </location>
</feature>
<evidence type="ECO:0000256" key="4">
    <source>
        <dbReference type="ARBA" id="ARBA00022970"/>
    </source>
</evidence>
<name>A0AAF0YBG2_9TREE</name>
<feature type="transmembrane region" description="Helical" evidence="7">
    <location>
        <begin position="190"/>
        <end position="212"/>
    </location>
</feature>
<protein>
    <submittedName>
        <fullName evidence="9">Amino-acid permease inda1</fullName>
    </submittedName>
</protein>
<feature type="domain" description="Amino acid permease/ SLC12A" evidence="8">
    <location>
        <begin position="81"/>
        <end position="541"/>
    </location>
</feature>
<dbReference type="InterPro" id="IPR004840">
    <property type="entry name" value="Amino_acid_permease_CS"/>
</dbReference>
<keyword evidence="4" id="KW-0029">Amino-acid transport</keyword>
<dbReference type="RefSeq" id="XP_062627741.1">
    <property type="nucleotide sequence ID" value="XM_062771757.1"/>
</dbReference>
<evidence type="ECO:0000256" key="7">
    <source>
        <dbReference type="SAM" id="Phobius"/>
    </source>
</evidence>
<accession>A0AAF0YBG2</accession>
<feature type="transmembrane region" description="Helical" evidence="7">
    <location>
        <begin position="224"/>
        <end position="243"/>
    </location>
</feature>
<reference evidence="9" key="1">
    <citation type="submission" date="2023-10" db="EMBL/GenBank/DDBJ databases">
        <authorList>
            <person name="Noh H."/>
        </authorList>
    </citation>
    <scope>NUCLEOTIDE SEQUENCE</scope>
    <source>
        <strain evidence="9">DUCC4014</strain>
    </source>
</reference>
<proteinExistence type="predicted"/>
<comment type="subcellular location">
    <subcellularLocation>
        <location evidence="1">Membrane</location>
        <topology evidence="1">Multi-pass membrane protein</topology>
    </subcellularLocation>
</comment>
<feature type="transmembrane region" description="Helical" evidence="7">
    <location>
        <begin position="149"/>
        <end position="170"/>
    </location>
</feature>